<feature type="domain" description="Zinc finger PHD-type" evidence="7">
    <location>
        <begin position="62"/>
        <end position="151"/>
    </location>
</feature>
<evidence type="ECO:0000256" key="6">
    <source>
        <dbReference type="SAM" id="MobiDB-lite"/>
    </source>
</evidence>
<dbReference type="AlphaFoldDB" id="A0AAD9MI52"/>
<dbReference type="InterPro" id="IPR019787">
    <property type="entry name" value="Znf_PHD-finger"/>
</dbReference>
<dbReference type="InterPro" id="IPR001965">
    <property type="entry name" value="Znf_PHD"/>
</dbReference>
<dbReference type="Proteomes" id="UP001217918">
    <property type="component" value="Unassembled WGS sequence"/>
</dbReference>
<keyword evidence="9" id="KW-1185">Reference proteome</keyword>
<keyword evidence="3" id="KW-0863">Zinc-finger</keyword>
<gene>
    <name evidence="8" type="ORF">P8C59_009259</name>
</gene>
<accession>A0AAD9MI52</accession>
<reference evidence="8" key="1">
    <citation type="journal article" date="2023" name="Mol. Plant Microbe Interact.">
        <title>Elucidating the Obligate Nature and Biological Capacity of an Invasive Fungal Corn Pathogen.</title>
        <authorList>
            <person name="MacCready J.S."/>
            <person name="Roggenkamp E.M."/>
            <person name="Gdanetz K."/>
            <person name="Chilvers M.I."/>
        </authorList>
    </citation>
    <scope>NUCLEOTIDE SEQUENCE</scope>
    <source>
        <strain evidence="8">PM02</strain>
    </source>
</reference>
<dbReference type="EMBL" id="JAQQPM010000009">
    <property type="protein sequence ID" value="KAK2075105.1"/>
    <property type="molecule type" value="Genomic_DNA"/>
</dbReference>
<dbReference type="SMART" id="SM00249">
    <property type="entry name" value="PHD"/>
    <property type="match status" value="1"/>
</dbReference>
<evidence type="ECO:0000313" key="9">
    <source>
        <dbReference type="Proteomes" id="UP001217918"/>
    </source>
</evidence>
<dbReference type="Pfam" id="PF00628">
    <property type="entry name" value="PHD"/>
    <property type="match status" value="1"/>
</dbReference>
<dbReference type="InterPro" id="IPR011011">
    <property type="entry name" value="Znf_FYVE_PHD"/>
</dbReference>
<evidence type="ECO:0000256" key="5">
    <source>
        <dbReference type="ARBA" id="ARBA00023242"/>
    </source>
</evidence>
<dbReference type="GO" id="GO:0008270">
    <property type="term" value="F:zinc ion binding"/>
    <property type="evidence" value="ECO:0007669"/>
    <property type="project" value="UniProtKB-KW"/>
</dbReference>
<keyword evidence="4" id="KW-0862">Zinc</keyword>
<evidence type="ECO:0000313" key="8">
    <source>
        <dbReference type="EMBL" id="KAK2075105.1"/>
    </source>
</evidence>
<evidence type="ECO:0000256" key="2">
    <source>
        <dbReference type="ARBA" id="ARBA00022723"/>
    </source>
</evidence>
<evidence type="ECO:0000256" key="3">
    <source>
        <dbReference type="ARBA" id="ARBA00022771"/>
    </source>
</evidence>
<dbReference type="GO" id="GO:0048188">
    <property type="term" value="C:Set1C/COMPASS complex"/>
    <property type="evidence" value="ECO:0007669"/>
    <property type="project" value="InterPro"/>
</dbReference>
<dbReference type="GO" id="GO:0045893">
    <property type="term" value="P:positive regulation of DNA-templated transcription"/>
    <property type="evidence" value="ECO:0007669"/>
    <property type="project" value="TreeGrafter"/>
</dbReference>
<comment type="caution">
    <text evidence="8">The sequence shown here is derived from an EMBL/GenBank/DDBJ whole genome shotgun (WGS) entry which is preliminary data.</text>
</comment>
<keyword evidence="2" id="KW-0479">Metal-binding</keyword>
<sequence length="432" mass="46829">MRAPRRARGGGGKKGSRGGGAGREKKSSGGGFGPNASSTTAGADADVPMDNESNDGEDAGPYCICRGPDNHEFMIGCDRCSDWFHGRCVGMDKYIGENLVQRYKMCSLEGCSAPARLYPEVRDDEDEEPAVAPESGAGRQEPSVFCCDEHCQHWWELLIAKLPKGRSVGGEMTQEVFVGLLHASPPAPNGQIGGWRLGQEPFGVTPDFWDNFQPHEVLTAEERAFLDSSAAERRGLGEEMMLCEKMVQLLEMALERRESAIAAVITDSGSAKGAQDICGYDARLDTTGTVTQFAAFVSSPAGEAVFKAGRLDATATPVATNDSPTMVSEELDSIAAAAARATETATAGMCMKKKCKPHAGWNVELTKTVKRQLRELAAQAKQKLDAETRVRDSAASRYQRRLKEHNWVQVMEDPLENQLTGYVAMERKRAGR</sequence>
<evidence type="ECO:0000256" key="4">
    <source>
        <dbReference type="ARBA" id="ARBA00022833"/>
    </source>
</evidence>
<dbReference type="Gene3D" id="3.30.40.10">
    <property type="entry name" value="Zinc/RING finger domain, C3HC4 (zinc finger)"/>
    <property type="match status" value="1"/>
</dbReference>
<comment type="subcellular location">
    <subcellularLocation>
        <location evidence="1">Nucleus</location>
    </subcellularLocation>
</comment>
<evidence type="ECO:0000259" key="7">
    <source>
        <dbReference type="SMART" id="SM00249"/>
    </source>
</evidence>
<dbReference type="SUPFAM" id="SSF57903">
    <property type="entry name" value="FYVE/PHD zinc finger"/>
    <property type="match status" value="1"/>
</dbReference>
<dbReference type="PANTHER" id="PTHR46174:SF1">
    <property type="entry name" value="CXXC-TYPE ZINC FINGER PROTEIN 1"/>
    <property type="match status" value="1"/>
</dbReference>
<evidence type="ECO:0000256" key="1">
    <source>
        <dbReference type="ARBA" id="ARBA00004123"/>
    </source>
</evidence>
<feature type="compositionally biased region" description="Gly residues" evidence="6">
    <location>
        <begin position="9"/>
        <end position="21"/>
    </location>
</feature>
<organism evidence="8 9">
    <name type="scientific">Phyllachora maydis</name>
    <dbReference type="NCBI Taxonomy" id="1825666"/>
    <lineage>
        <taxon>Eukaryota</taxon>
        <taxon>Fungi</taxon>
        <taxon>Dikarya</taxon>
        <taxon>Ascomycota</taxon>
        <taxon>Pezizomycotina</taxon>
        <taxon>Sordariomycetes</taxon>
        <taxon>Sordariomycetidae</taxon>
        <taxon>Phyllachorales</taxon>
        <taxon>Phyllachoraceae</taxon>
        <taxon>Phyllachora</taxon>
    </lineage>
</organism>
<dbReference type="PANTHER" id="PTHR46174">
    <property type="entry name" value="CXXC-TYPE ZINC FINGER PROTEIN 1"/>
    <property type="match status" value="1"/>
</dbReference>
<proteinExistence type="predicted"/>
<name>A0AAD9MI52_9PEZI</name>
<dbReference type="InterPro" id="IPR037869">
    <property type="entry name" value="Spp1/CFP1"/>
</dbReference>
<keyword evidence="5" id="KW-0539">Nucleus</keyword>
<feature type="region of interest" description="Disordered" evidence="6">
    <location>
        <begin position="1"/>
        <end position="54"/>
    </location>
</feature>
<dbReference type="InterPro" id="IPR013083">
    <property type="entry name" value="Znf_RING/FYVE/PHD"/>
</dbReference>
<protein>
    <recommendedName>
        <fullName evidence="7">Zinc finger PHD-type domain-containing protein</fullName>
    </recommendedName>
</protein>